<sequence>MSKPWWATLTSEENDKHLAAIKNNHVPAVQSLLKCGESPDGYNRALWEDSSHYSMQGHLQTLNFLSKSRSPLAERIQRERAPCCC</sequence>
<evidence type="ECO:0000313" key="1">
    <source>
        <dbReference type="EMBL" id="KAB8272429.1"/>
    </source>
</evidence>
<gene>
    <name evidence="1" type="ORF">BDV30DRAFT_128232</name>
</gene>
<dbReference type="EMBL" id="ML732805">
    <property type="protein sequence ID" value="KAB8272429.1"/>
    <property type="molecule type" value="Genomic_DNA"/>
</dbReference>
<name>A0A5N6J2H6_9EURO</name>
<accession>A0A5N6J2H6</accession>
<dbReference type="SUPFAM" id="SSF140860">
    <property type="entry name" value="Pseudo ankyrin repeat-like"/>
    <property type="match status" value="1"/>
</dbReference>
<evidence type="ECO:0008006" key="3">
    <source>
        <dbReference type="Google" id="ProtNLM"/>
    </source>
</evidence>
<protein>
    <recommendedName>
        <fullName evidence="3">Ankyrin repeat-containing domain protein</fullName>
    </recommendedName>
</protein>
<dbReference type="AlphaFoldDB" id="A0A5N6J2H6"/>
<keyword evidence="2" id="KW-1185">Reference proteome</keyword>
<organism evidence="1 2">
    <name type="scientific">Aspergillus minisclerotigenes</name>
    <dbReference type="NCBI Taxonomy" id="656917"/>
    <lineage>
        <taxon>Eukaryota</taxon>
        <taxon>Fungi</taxon>
        <taxon>Dikarya</taxon>
        <taxon>Ascomycota</taxon>
        <taxon>Pezizomycotina</taxon>
        <taxon>Eurotiomycetes</taxon>
        <taxon>Eurotiomycetidae</taxon>
        <taxon>Eurotiales</taxon>
        <taxon>Aspergillaceae</taxon>
        <taxon>Aspergillus</taxon>
        <taxon>Aspergillus subgen. Circumdati</taxon>
    </lineage>
</organism>
<evidence type="ECO:0000313" key="2">
    <source>
        <dbReference type="Proteomes" id="UP000326289"/>
    </source>
</evidence>
<proteinExistence type="predicted"/>
<dbReference type="Proteomes" id="UP000326289">
    <property type="component" value="Unassembled WGS sequence"/>
</dbReference>
<reference evidence="1 2" key="1">
    <citation type="submission" date="2019-04" db="EMBL/GenBank/DDBJ databases">
        <title>Fungal friends and foes A comparative genomics study of 23 Aspergillus species from section Flavi.</title>
        <authorList>
            <consortium name="DOE Joint Genome Institute"/>
            <person name="Kjaerbolling I."/>
            <person name="Vesth T.C."/>
            <person name="Frisvad J.C."/>
            <person name="Nybo J.L."/>
            <person name="Theobald S."/>
            <person name="Kildgaard S."/>
            <person name="Petersen T.I."/>
            <person name="Kuo A."/>
            <person name="Sato A."/>
            <person name="Lyhne E.K."/>
            <person name="Kogle M.E."/>
            <person name="Wiebenga A."/>
            <person name="Kun R.S."/>
            <person name="Lubbers R.J."/>
            <person name="Makela M.R."/>
            <person name="Barry K."/>
            <person name="Chovatia M."/>
            <person name="Clum A."/>
            <person name="Daum C."/>
            <person name="Haridas S."/>
            <person name="He G."/>
            <person name="LaButti K."/>
            <person name="Lipzen A."/>
            <person name="Mondo S."/>
            <person name="Pangilinan J."/>
            <person name="Riley R."/>
            <person name="Salamov A."/>
            <person name="Simmons B.A."/>
            <person name="Magnuson J.K."/>
            <person name="Henrissat B."/>
            <person name="Mortensen U.H."/>
            <person name="Larsen T.O."/>
            <person name="De vries R.P."/>
            <person name="Grigoriev I.V."/>
            <person name="Machida M."/>
            <person name="Baker S.E."/>
            <person name="Andersen M.R."/>
        </authorList>
    </citation>
    <scope>NUCLEOTIDE SEQUENCE [LARGE SCALE GENOMIC DNA]</scope>
    <source>
        <strain evidence="1 2">CBS 117635</strain>
    </source>
</reference>